<dbReference type="Gene3D" id="3.30.420.40">
    <property type="match status" value="2"/>
</dbReference>
<feature type="domain" description="Gcp-like" evidence="2">
    <location>
        <begin position="33"/>
        <end position="128"/>
    </location>
</feature>
<dbReference type="OrthoDB" id="9809995at2"/>
<dbReference type="CDD" id="cd24032">
    <property type="entry name" value="ASKHA_NBD_TsaB"/>
    <property type="match status" value="1"/>
</dbReference>
<dbReference type="SUPFAM" id="SSF53067">
    <property type="entry name" value="Actin-like ATPase domain"/>
    <property type="match status" value="1"/>
</dbReference>
<accession>K8NVK5</accession>
<evidence type="ECO:0000259" key="2">
    <source>
        <dbReference type="Pfam" id="PF00814"/>
    </source>
</evidence>
<dbReference type="Pfam" id="PF00814">
    <property type="entry name" value="TsaD"/>
    <property type="match status" value="1"/>
</dbReference>
<comment type="caution">
    <text evidence="3">The sequence shown here is derived from an EMBL/GenBank/DDBJ whole genome shotgun (WGS) entry which is preliminary data.</text>
</comment>
<dbReference type="AlphaFoldDB" id="K8NVK5"/>
<dbReference type="Proteomes" id="UP000001095">
    <property type="component" value="Unassembled WGS sequence"/>
</dbReference>
<dbReference type="GO" id="GO:0005829">
    <property type="term" value="C:cytosol"/>
    <property type="evidence" value="ECO:0007669"/>
    <property type="project" value="TreeGrafter"/>
</dbReference>
<dbReference type="InterPro" id="IPR043129">
    <property type="entry name" value="ATPase_NBD"/>
</dbReference>
<protein>
    <submittedName>
        <fullName evidence="3">Universal bacterial protein YeaZ</fullName>
    </submittedName>
</protein>
<dbReference type="HOGENOM" id="CLU_064886_3_0_5"/>
<dbReference type="InterPro" id="IPR000905">
    <property type="entry name" value="Gcp-like_dom"/>
</dbReference>
<feature type="region of interest" description="Disordered" evidence="1">
    <location>
        <begin position="206"/>
        <end position="228"/>
    </location>
</feature>
<dbReference type="PANTHER" id="PTHR11735">
    <property type="entry name" value="TRNA N6-ADENOSINE THREONYLCARBAMOYLTRANSFERASE"/>
    <property type="match status" value="1"/>
</dbReference>
<gene>
    <name evidence="3" type="ORF">HMPREF9696_03232</name>
</gene>
<evidence type="ECO:0000256" key="1">
    <source>
        <dbReference type="SAM" id="MobiDB-lite"/>
    </source>
</evidence>
<dbReference type="EMBL" id="AGWY01000013">
    <property type="protein sequence ID" value="EKS33191.1"/>
    <property type="molecule type" value="Genomic_DNA"/>
</dbReference>
<dbReference type="RefSeq" id="WP_002714102.1">
    <property type="nucleotide sequence ID" value="NZ_KB375281.1"/>
</dbReference>
<dbReference type="InterPro" id="IPR022496">
    <property type="entry name" value="T6A_TsaB"/>
</dbReference>
<evidence type="ECO:0000313" key="3">
    <source>
        <dbReference type="EMBL" id="EKS33191.1"/>
    </source>
</evidence>
<reference evidence="3 4" key="1">
    <citation type="submission" date="2012-04" db="EMBL/GenBank/DDBJ databases">
        <title>The Genome Sequence of Afipia clevelandensis ATCC 49720.</title>
        <authorList>
            <consortium name="The Broad Institute Genome Sequencing Platform"/>
            <person name="Earl A."/>
            <person name="Ward D."/>
            <person name="Feldgarden M."/>
            <person name="Gevers D."/>
            <person name="Huys G."/>
            <person name="Walker B."/>
            <person name="Young S.K."/>
            <person name="Zeng Q."/>
            <person name="Gargeya S."/>
            <person name="Fitzgerald M."/>
            <person name="Haas B."/>
            <person name="Abouelleil A."/>
            <person name="Alvarado L."/>
            <person name="Arachchi H.M."/>
            <person name="Berlin A."/>
            <person name="Chapman S.B."/>
            <person name="Goldberg J."/>
            <person name="Griggs A."/>
            <person name="Gujja S."/>
            <person name="Hansen M."/>
            <person name="Howarth C."/>
            <person name="Imamovic A."/>
            <person name="Larimer J."/>
            <person name="McCowen C."/>
            <person name="Montmayeur A."/>
            <person name="Murphy C."/>
            <person name="Neiman D."/>
            <person name="Pearson M."/>
            <person name="Priest M."/>
            <person name="Roberts A."/>
            <person name="Saif S."/>
            <person name="Shea T."/>
            <person name="Sisk P."/>
            <person name="Sykes S."/>
            <person name="Wortman J."/>
            <person name="Nusbaum C."/>
            <person name="Birren B."/>
        </authorList>
    </citation>
    <scope>NUCLEOTIDE SEQUENCE [LARGE SCALE GENOMIC DNA]</scope>
    <source>
        <strain evidence="3 4">ATCC 49720</strain>
    </source>
</reference>
<keyword evidence="4" id="KW-1185">Reference proteome</keyword>
<dbReference type="PANTHER" id="PTHR11735:SF11">
    <property type="entry name" value="TRNA THREONYLCARBAMOYLADENOSINE BIOSYNTHESIS PROTEIN TSAB"/>
    <property type="match status" value="1"/>
</dbReference>
<proteinExistence type="predicted"/>
<organism evidence="3 4">
    <name type="scientific">Afipia clevelandensis ATCC 49720</name>
    <dbReference type="NCBI Taxonomy" id="883079"/>
    <lineage>
        <taxon>Bacteria</taxon>
        <taxon>Pseudomonadati</taxon>
        <taxon>Pseudomonadota</taxon>
        <taxon>Alphaproteobacteria</taxon>
        <taxon>Hyphomicrobiales</taxon>
        <taxon>Nitrobacteraceae</taxon>
        <taxon>Afipia</taxon>
    </lineage>
</organism>
<sequence>MIVLAIDTALDYCAAAVLDAGAQTMIAQETLEMKRGHAEALMPLIARVMKASGRSYLDLDRIAVTTGPGSFTGLRVGISAARGIGLAAGKPVAGLTTLSVYAAPLVAEQQEQPIVAAIDARHDHVYFQAVAGNGAVLMRPAIIPIEDTFAAARFGALRMVGNAARLLADRWPSNVPAPALVDPKPGPDIAWVAWLGAATDPDSAPAKPFYLRPPDAKPKPGFVVPDMR</sequence>
<evidence type="ECO:0000313" key="4">
    <source>
        <dbReference type="Proteomes" id="UP000001095"/>
    </source>
</evidence>
<dbReference type="NCBIfam" id="TIGR03725">
    <property type="entry name" value="T6A_YeaZ"/>
    <property type="match status" value="1"/>
</dbReference>
<name>K8NVK5_9BRAD</name>
<dbReference type="PATRIC" id="fig|883079.3.peg.3303"/>
<dbReference type="GO" id="GO:0002949">
    <property type="term" value="P:tRNA threonylcarbamoyladenosine modification"/>
    <property type="evidence" value="ECO:0007669"/>
    <property type="project" value="InterPro"/>
</dbReference>